<dbReference type="Proteomes" id="UP000597886">
    <property type="component" value="Unassembled WGS sequence"/>
</dbReference>
<feature type="transmembrane region" description="Helical" evidence="1">
    <location>
        <begin position="12"/>
        <end position="31"/>
    </location>
</feature>
<evidence type="ECO:0000313" key="4">
    <source>
        <dbReference type="Proteomes" id="UP000597886"/>
    </source>
</evidence>
<name>A0AA90Z272_9RHOB</name>
<dbReference type="EMBL" id="WVQY01000001">
    <property type="protein sequence ID" value="NOD28968.1"/>
    <property type="molecule type" value="Genomic_DNA"/>
</dbReference>
<dbReference type="EMBL" id="WVRA01000003">
    <property type="protein sequence ID" value="NOE18442.1"/>
    <property type="molecule type" value="Genomic_DNA"/>
</dbReference>
<keyword evidence="1" id="KW-0472">Membrane</keyword>
<evidence type="ECO:0000256" key="1">
    <source>
        <dbReference type="SAM" id="Phobius"/>
    </source>
</evidence>
<feature type="transmembrane region" description="Helical" evidence="1">
    <location>
        <begin position="116"/>
        <end position="139"/>
    </location>
</feature>
<feature type="transmembrane region" description="Helical" evidence="1">
    <location>
        <begin position="93"/>
        <end position="110"/>
    </location>
</feature>
<comment type="caution">
    <text evidence="3">The sequence shown here is derived from an EMBL/GenBank/DDBJ whole genome shotgun (WGS) entry which is preliminary data.</text>
</comment>
<gene>
    <name evidence="2" type="ORF">GS617_01680</name>
    <name evidence="3" type="ORF">GS634_09975</name>
</gene>
<evidence type="ECO:0000313" key="2">
    <source>
        <dbReference type="EMBL" id="NOD28968.1"/>
    </source>
</evidence>
<feature type="transmembrane region" description="Helical" evidence="1">
    <location>
        <begin position="51"/>
        <end position="72"/>
    </location>
</feature>
<organism evidence="3 4">
    <name type="scientific">Ruegeria atlantica</name>
    <dbReference type="NCBI Taxonomy" id="81569"/>
    <lineage>
        <taxon>Bacteria</taxon>
        <taxon>Pseudomonadati</taxon>
        <taxon>Pseudomonadota</taxon>
        <taxon>Alphaproteobacteria</taxon>
        <taxon>Rhodobacterales</taxon>
        <taxon>Roseobacteraceae</taxon>
        <taxon>Ruegeria</taxon>
    </lineage>
</organism>
<reference evidence="3 5" key="1">
    <citation type="submission" date="2019-12" db="EMBL/GenBank/DDBJ databases">
        <title>Ruegeria JWLKs population differentiation of coral mucus and skeleton niches.</title>
        <authorList>
            <person name="Luo D."/>
        </authorList>
    </citation>
    <scope>NUCLEOTIDE SEQUENCE</scope>
    <source>
        <strain evidence="3">HKCCD6181</strain>
        <strain evidence="2 5">HKCCD6238</strain>
    </source>
</reference>
<dbReference type="AlphaFoldDB" id="A0AA90Z272"/>
<proteinExistence type="predicted"/>
<sequence length="150" mass="15586">MPMTSDQIMRGALLSGVINAIINGFIQYFLLRGTAPIPLTLDSISGGSHSVLGGAVLLAVSMAMILTAVTHFTVKGPKKPFVPTTLKLVIKHGLVTFGTVVAVAVLWQWVFGTVEVGLAFAVILLGFIAGVVAASVNYLTIAEITDSGCS</sequence>
<evidence type="ECO:0000313" key="5">
    <source>
        <dbReference type="Proteomes" id="UP000599383"/>
    </source>
</evidence>
<keyword evidence="1" id="KW-0812">Transmembrane</keyword>
<protein>
    <submittedName>
        <fullName evidence="3">Uncharacterized protein</fullName>
    </submittedName>
</protein>
<accession>A0AA90Z272</accession>
<keyword evidence="1" id="KW-1133">Transmembrane helix</keyword>
<dbReference type="Proteomes" id="UP000599383">
    <property type="component" value="Unassembled WGS sequence"/>
</dbReference>
<evidence type="ECO:0000313" key="3">
    <source>
        <dbReference type="EMBL" id="NOE18442.1"/>
    </source>
</evidence>
<keyword evidence="5" id="KW-1185">Reference proteome</keyword>